<evidence type="ECO:0000259" key="9">
    <source>
        <dbReference type="Pfam" id="PF01055"/>
    </source>
</evidence>
<dbReference type="Gene3D" id="3.20.20.80">
    <property type="entry name" value="Glycosidases"/>
    <property type="match status" value="2"/>
</dbReference>
<dbReference type="GO" id="GO:0030246">
    <property type="term" value="F:carbohydrate binding"/>
    <property type="evidence" value="ECO:0007669"/>
    <property type="project" value="InterPro"/>
</dbReference>
<dbReference type="Pfam" id="PF13802">
    <property type="entry name" value="Gal_mutarotas_2"/>
    <property type="match status" value="1"/>
</dbReference>
<dbReference type="GO" id="GO:0005975">
    <property type="term" value="P:carbohydrate metabolic process"/>
    <property type="evidence" value="ECO:0007669"/>
    <property type="project" value="InterPro"/>
</dbReference>
<feature type="compositionally biased region" description="Low complexity" evidence="7">
    <location>
        <begin position="494"/>
        <end position="503"/>
    </location>
</feature>
<reference evidence="12" key="1">
    <citation type="journal article" date="2021" name="Nat. Commun.">
        <title>Genetic determinants of endophytism in the Arabidopsis root mycobiome.</title>
        <authorList>
            <person name="Mesny F."/>
            <person name="Miyauchi S."/>
            <person name="Thiergart T."/>
            <person name="Pickel B."/>
            <person name="Atanasova L."/>
            <person name="Karlsson M."/>
            <person name="Huettel B."/>
            <person name="Barry K.W."/>
            <person name="Haridas S."/>
            <person name="Chen C."/>
            <person name="Bauer D."/>
            <person name="Andreopoulos W."/>
            <person name="Pangilinan J."/>
            <person name="LaButti K."/>
            <person name="Riley R."/>
            <person name="Lipzen A."/>
            <person name="Clum A."/>
            <person name="Drula E."/>
            <person name="Henrissat B."/>
            <person name="Kohler A."/>
            <person name="Grigoriev I.V."/>
            <person name="Martin F.M."/>
            <person name="Hacquard S."/>
        </authorList>
    </citation>
    <scope>NUCLEOTIDE SEQUENCE</scope>
    <source>
        <strain evidence="12">MPI-SDFR-AT-0120</strain>
    </source>
</reference>
<dbReference type="SUPFAM" id="SSF51011">
    <property type="entry name" value="Glycosyl hydrolase domain"/>
    <property type="match status" value="1"/>
</dbReference>
<evidence type="ECO:0000313" key="13">
    <source>
        <dbReference type="Proteomes" id="UP000813461"/>
    </source>
</evidence>
<evidence type="ECO:0000256" key="7">
    <source>
        <dbReference type="SAM" id="MobiDB-lite"/>
    </source>
</evidence>
<dbReference type="InterPro" id="IPR030458">
    <property type="entry name" value="Glyco_hydro_31_AS"/>
</dbReference>
<evidence type="ECO:0000256" key="3">
    <source>
        <dbReference type="ARBA" id="ARBA00012741"/>
    </source>
</evidence>
<evidence type="ECO:0000256" key="4">
    <source>
        <dbReference type="ARBA" id="ARBA00022801"/>
    </source>
</evidence>
<dbReference type="PANTHER" id="PTHR22762:SF95">
    <property type="entry name" value="ALPHA_BETA-GLUCOSIDASE AGDC-RELATED"/>
    <property type="match status" value="1"/>
</dbReference>
<evidence type="ECO:0000256" key="6">
    <source>
        <dbReference type="RuleBase" id="RU361185"/>
    </source>
</evidence>
<dbReference type="EC" id="3.2.1.20" evidence="3"/>
<feature type="signal peptide" evidence="8">
    <location>
        <begin position="1"/>
        <end position="20"/>
    </location>
</feature>
<keyword evidence="5 6" id="KW-0326">Glycosidase</keyword>
<dbReference type="SUPFAM" id="SSF74650">
    <property type="entry name" value="Galactose mutarotase-like"/>
    <property type="match status" value="1"/>
</dbReference>
<feature type="region of interest" description="Disordered" evidence="7">
    <location>
        <begin position="462"/>
        <end position="514"/>
    </location>
</feature>
<dbReference type="InterPro" id="IPR011013">
    <property type="entry name" value="Gal_mutarotase_sf_dom"/>
</dbReference>
<dbReference type="CDD" id="cd14752">
    <property type="entry name" value="GH31_N"/>
    <property type="match status" value="1"/>
</dbReference>
<evidence type="ECO:0000259" key="11">
    <source>
        <dbReference type="Pfam" id="PF21365"/>
    </source>
</evidence>
<dbReference type="SUPFAM" id="SSF51445">
    <property type="entry name" value="(Trans)glycosidases"/>
    <property type="match status" value="1"/>
</dbReference>
<keyword evidence="13" id="KW-1185">Reference proteome</keyword>
<dbReference type="Pfam" id="PF01055">
    <property type="entry name" value="Glyco_hydro_31_2nd"/>
    <property type="match status" value="1"/>
</dbReference>
<protein>
    <recommendedName>
        <fullName evidence="3">alpha-glucosidase</fullName>
        <ecNumber evidence="3">3.2.1.20</ecNumber>
    </recommendedName>
</protein>
<dbReference type="PROSITE" id="PS00129">
    <property type="entry name" value="GLYCOSYL_HYDROL_F31_1"/>
    <property type="match status" value="1"/>
</dbReference>
<evidence type="ECO:0000259" key="10">
    <source>
        <dbReference type="Pfam" id="PF13802"/>
    </source>
</evidence>
<dbReference type="InterPro" id="IPR000322">
    <property type="entry name" value="Glyco_hydro_31_TIM"/>
</dbReference>
<feature type="domain" description="Glycoside hydrolase family 31 N-terminal" evidence="10">
    <location>
        <begin position="118"/>
        <end position="243"/>
    </location>
</feature>
<feature type="domain" description="Glycosyl hydrolase family 31 C-terminal" evidence="11">
    <location>
        <begin position="725"/>
        <end position="813"/>
    </location>
</feature>
<dbReference type="Gene3D" id="2.60.40.1760">
    <property type="entry name" value="glycosyl hydrolase (family 31)"/>
    <property type="match status" value="1"/>
</dbReference>
<proteinExistence type="inferred from homology"/>
<dbReference type="OrthoDB" id="5839090at2759"/>
<dbReference type="GO" id="GO:0004558">
    <property type="term" value="F:alpha-1,4-glucosidase activity"/>
    <property type="evidence" value="ECO:0007669"/>
    <property type="project" value="UniProtKB-EC"/>
</dbReference>
<evidence type="ECO:0000256" key="8">
    <source>
        <dbReference type="SAM" id="SignalP"/>
    </source>
</evidence>
<dbReference type="CDD" id="cd06602">
    <property type="entry name" value="GH31_MGAM_SI_GAA"/>
    <property type="match status" value="1"/>
</dbReference>
<evidence type="ECO:0000256" key="1">
    <source>
        <dbReference type="ARBA" id="ARBA00001657"/>
    </source>
</evidence>
<keyword evidence="4 6" id="KW-0378">Hydrolase</keyword>
<comment type="caution">
    <text evidence="12">The sequence shown here is derived from an EMBL/GenBank/DDBJ whole genome shotgun (WGS) entry which is preliminary data.</text>
</comment>
<dbReference type="Gene3D" id="2.60.40.1180">
    <property type="entry name" value="Golgi alpha-mannosidase II"/>
    <property type="match status" value="2"/>
</dbReference>
<keyword evidence="8" id="KW-0732">Signal</keyword>
<evidence type="ECO:0000256" key="2">
    <source>
        <dbReference type="ARBA" id="ARBA00007806"/>
    </source>
</evidence>
<feature type="compositionally biased region" description="Pro residues" evidence="7">
    <location>
        <begin position="471"/>
        <end position="480"/>
    </location>
</feature>
<comment type="similarity">
    <text evidence="2 6">Belongs to the glycosyl hydrolase 31 family.</text>
</comment>
<evidence type="ECO:0000256" key="5">
    <source>
        <dbReference type="ARBA" id="ARBA00023295"/>
    </source>
</evidence>
<feature type="chain" id="PRO_5035423933" description="alpha-glucosidase" evidence="8">
    <location>
        <begin position="21"/>
        <end position="930"/>
    </location>
</feature>
<dbReference type="InterPro" id="IPR017853">
    <property type="entry name" value="GH"/>
</dbReference>
<organism evidence="12 13">
    <name type="scientific">Paraphoma chrysanthemicola</name>
    <dbReference type="NCBI Taxonomy" id="798071"/>
    <lineage>
        <taxon>Eukaryota</taxon>
        <taxon>Fungi</taxon>
        <taxon>Dikarya</taxon>
        <taxon>Ascomycota</taxon>
        <taxon>Pezizomycotina</taxon>
        <taxon>Dothideomycetes</taxon>
        <taxon>Pleosporomycetidae</taxon>
        <taxon>Pleosporales</taxon>
        <taxon>Pleosporineae</taxon>
        <taxon>Phaeosphaeriaceae</taxon>
        <taxon>Paraphoma</taxon>
    </lineage>
</organism>
<dbReference type="PANTHER" id="PTHR22762">
    <property type="entry name" value="ALPHA-GLUCOSIDASE"/>
    <property type="match status" value="1"/>
</dbReference>
<dbReference type="EMBL" id="JAGMVJ010000002">
    <property type="protein sequence ID" value="KAH7093349.1"/>
    <property type="molecule type" value="Genomic_DNA"/>
</dbReference>
<name>A0A8K0W3I4_9PLEO</name>
<feature type="domain" description="Glycoside hydrolase family 31 TIM barrel" evidence="9">
    <location>
        <begin position="288"/>
        <end position="717"/>
    </location>
</feature>
<comment type="catalytic activity">
    <reaction evidence="1">
        <text>Hydrolysis of terminal, non-reducing (1-&gt;4)-linked alpha-D-glucose residues with release of alpha-D-glucose.</text>
        <dbReference type="EC" id="3.2.1.20"/>
    </reaction>
</comment>
<dbReference type="Pfam" id="PF21365">
    <property type="entry name" value="Glyco_hydro_31_3rd"/>
    <property type="match status" value="1"/>
</dbReference>
<dbReference type="InterPro" id="IPR013780">
    <property type="entry name" value="Glyco_hydro_b"/>
</dbReference>
<dbReference type="InterPro" id="IPR025887">
    <property type="entry name" value="Glyco_hydro_31_N_dom"/>
</dbReference>
<feature type="compositionally biased region" description="Basic and acidic residues" evidence="7">
    <location>
        <begin position="504"/>
        <end position="514"/>
    </location>
</feature>
<accession>A0A8K0W3I4</accession>
<gene>
    <name evidence="12" type="ORF">FB567DRAFT_557314</name>
</gene>
<sequence length="930" mass="104273">MLHPKQLLLALAACARLTTAVPFPHGPPSPAGANINALQARDADPNACPGYTASNIVKGNSGLTADLTLASTACNVYSDDLKDLKLVVEYQTNERLHVKIYDAGEQVFQVQEEVFPRPKHGNAAASGAALEFNIVEKPFSFSVKRKENGEVIFDTSSVPLVFEKQYVRLRTKLPQEPNIYGLGEHSDSFRFGKNYQRVLLNSESPNIPRKSNLYGSHPVYFDHRGDKGTHGVFLLNSSPMNIDLGQDTQGTQYLEYNTIGGIVDLYFMAGKQPTDVSKQYAEVAGLSAMYPYWTLGFHQCRFGYWDVNMVAEVVGNYSTAGIPLEVMWTDIDYMHLREDFTTDSERFPIPKMRELVTTLHQRDQRYVVILDPGIHAVGNYAPYEKGVDLDVFLKGADGTDILGIQWPGESVWPDWFAPKTQEWWTGEIESFFSKDTGIDVDGLWVDMNEASNFCADQNCKPREQVANEGGPPKPTNPPRPNTGRPIPGFPPSFQPGSNGSSSSKARDVEVRKVESRDIKAVEVRATSSDSGSMKGFQDREWFYPKYHINSHRGDLTQYTIYTNTSNYDGSRQYDTHNFYGHMMSHQTYNAMLDRRPGLRPFVLTRSTFAGTGRKVSHWFGDNESSWEHYRTSIRQMLSFVSMHQMPMVGSDVCGFNSNADQYMCARWALLGAFQPFYRNHAELSTIQQEFYQWPLVTEAAKKAISVRYVLLDYIYTALHRQTVDGTPMINPLFFLYPSDANTFGIQDQWFYGDSLLISPVTQDYSDTVTFYLPKDTFYDYWTGVRIDSPGANVTVSNLTYTDIPIHIRGGSIIPHRMNAAYTTKALRQQDFYLLVAPGADGTATGSLYLDEGEKIEQPDASEITFTYKDGKLSTTGNFAYQGASGESITVKQVVILGQERAGSMGSFDSSRNTVTVEGPWKLSGAWGMQI</sequence>
<evidence type="ECO:0000313" key="12">
    <source>
        <dbReference type="EMBL" id="KAH7093349.1"/>
    </source>
</evidence>
<dbReference type="Proteomes" id="UP000813461">
    <property type="component" value="Unassembled WGS sequence"/>
</dbReference>
<dbReference type="AlphaFoldDB" id="A0A8K0W3I4"/>
<dbReference type="InterPro" id="IPR048395">
    <property type="entry name" value="Glyco_hydro_31_C"/>
</dbReference>